<feature type="region of interest" description="Disordered" evidence="2">
    <location>
        <begin position="108"/>
        <end position="135"/>
    </location>
</feature>
<evidence type="ECO:0000256" key="1">
    <source>
        <dbReference type="PROSITE-ProRule" id="PRU00325"/>
    </source>
</evidence>
<dbReference type="GO" id="GO:0008270">
    <property type="term" value="F:zinc ion binding"/>
    <property type="evidence" value="ECO:0007669"/>
    <property type="project" value="UniProtKB-KW"/>
</dbReference>
<keyword evidence="1" id="KW-0479">Metal-binding</keyword>
<proteinExistence type="predicted"/>
<dbReference type="PROSITE" id="PS50966">
    <property type="entry name" value="ZF_SWIM"/>
    <property type="match status" value="1"/>
</dbReference>
<evidence type="ECO:0000256" key="2">
    <source>
        <dbReference type="SAM" id="MobiDB-lite"/>
    </source>
</evidence>
<organism evidence="4 5">
    <name type="scientific">Paenibacillus solanacearum</name>
    <dbReference type="NCBI Taxonomy" id="2048548"/>
    <lineage>
        <taxon>Bacteria</taxon>
        <taxon>Bacillati</taxon>
        <taxon>Bacillota</taxon>
        <taxon>Bacilli</taxon>
        <taxon>Bacillales</taxon>
        <taxon>Paenibacillaceae</taxon>
        <taxon>Paenibacillus</taxon>
    </lineage>
</organism>
<comment type="caution">
    <text evidence="4">The sequence shown here is derived from an EMBL/GenBank/DDBJ whole genome shotgun (WGS) entry which is preliminary data.</text>
</comment>
<reference evidence="4" key="1">
    <citation type="submission" date="2021-06" db="EMBL/GenBank/DDBJ databases">
        <authorList>
            <person name="Criscuolo A."/>
        </authorList>
    </citation>
    <scope>NUCLEOTIDE SEQUENCE</scope>
    <source>
        <strain evidence="4">CIP111600</strain>
    </source>
</reference>
<dbReference type="InterPro" id="IPR007527">
    <property type="entry name" value="Znf_SWIM"/>
</dbReference>
<accession>A0A916K5J2</accession>
<protein>
    <recommendedName>
        <fullName evidence="3">SWIM-type domain-containing protein</fullName>
    </recommendedName>
</protein>
<gene>
    <name evidence="4" type="ORF">PAESOLCIP111_03133</name>
</gene>
<keyword evidence="1" id="KW-0862">Zinc</keyword>
<evidence type="ECO:0000313" key="4">
    <source>
        <dbReference type="EMBL" id="CAG7629757.1"/>
    </source>
</evidence>
<sequence length="478" mass="53381">MINVTESYVDSLALNSGAIKNGKDLARKNKFLLLQQSEDGTLLFGECQGSGKEPYRCSVDFGTEGQPVFRCSCPSRQFPCKHNLGLMYAYAAGQPFTTAPVPQDIAEKRQKAEKREEKKKEAAEEGAPAGKRKTNKAALAKKIASQLEGIGLAEKLVLQLVQSGLGSVDKSMLQTLEEQTKQLGNHYIPGVQTALRGIVLPFRTCEDREQAYSAVIDQLAVLQTLLRRSKSYLQGRLDTPDAPADAGSSLEEWIGHAWQLAELREGGHVRSDVELLQLAFRSYTDEARGEFVDEGCWADLQTGDIRLTRTYRPFRAAKYIREDDSMFDVVKAKELAMYPGDGNVRVRWEEVVHRQASAEDYRHVCSFAKPSFPEVIKAVKNQIKHPLAEKHPVVLLQYKEIAQAGASYVLLDEDDRPIPLTDIAYLGEPTTPLLPLLHKTLLKRQAMLVMFEHRMQEGLLTAQPLSIVTPEAVVRLLY</sequence>
<feature type="compositionally biased region" description="Basic and acidic residues" evidence="2">
    <location>
        <begin position="108"/>
        <end position="123"/>
    </location>
</feature>
<evidence type="ECO:0000259" key="3">
    <source>
        <dbReference type="PROSITE" id="PS50966"/>
    </source>
</evidence>
<dbReference type="EMBL" id="CAJVAS010000012">
    <property type="protein sequence ID" value="CAG7629757.1"/>
    <property type="molecule type" value="Genomic_DNA"/>
</dbReference>
<dbReference type="AlphaFoldDB" id="A0A916K5J2"/>
<keyword evidence="1" id="KW-0863">Zinc-finger</keyword>
<keyword evidence="5" id="KW-1185">Reference proteome</keyword>
<dbReference type="RefSeq" id="WP_218092888.1">
    <property type="nucleotide sequence ID" value="NZ_CAJVAS010000012.1"/>
</dbReference>
<name>A0A916K5J2_9BACL</name>
<evidence type="ECO:0000313" key="5">
    <source>
        <dbReference type="Proteomes" id="UP000693672"/>
    </source>
</evidence>
<feature type="domain" description="SWIM-type" evidence="3">
    <location>
        <begin position="55"/>
        <end position="91"/>
    </location>
</feature>
<dbReference type="Proteomes" id="UP000693672">
    <property type="component" value="Unassembled WGS sequence"/>
</dbReference>